<reference evidence="2" key="1">
    <citation type="journal article" date="2017" name="Nat. Ecol. Evol.">
        <title>Genome expansion and lineage-specific genetic innovations in the forest pathogenic fungi Armillaria.</title>
        <authorList>
            <person name="Sipos G."/>
            <person name="Prasanna A.N."/>
            <person name="Walter M.C."/>
            <person name="O'Connor E."/>
            <person name="Balint B."/>
            <person name="Krizsan K."/>
            <person name="Kiss B."/>
            <person name="Hess J."/>
            <person name="Varga T."/>
            <person name="Slot J."/>
            <person name="Riley R."/>
            <person name="Boka B."/>
            <person name="Rigling D."/>
            <person name="Barry K."/>
            <person name="Lee J."/>
            <person name="Mihaltcheva S."/>
            <person name="LaButti K."/>
            <person name="Lipzen A."/>
            <person name="Waldron R."/>
            <person name="Moloney N.M."/>
            <person name="Sperisen C."/>
            <person name="Kredics L."/>
            <person name="Vagvoelgyi C."/>
            <person name="Patrignani A."/>
            <person name="Fitzpatrick D."/>
            <person name="Nagy I."/>
            <person name="Doyle S."/>
            <person name="Anderson J.B."/>
            <person name="Grigoriev I.V."/>
            <person name="Gueldener U."/>
            <person name="Muensterkoetter M."/>
            <person name="Nagy L.G."/>
        </authorList>
    </citation>
    <scope>NUCLEOTIDE SEQUENCE [LARGE SCALE GENOMIC DNA]</scope>
    <source>
        <strain evidence="2">Ar21-2</strain>
    </source>
</reference>
<evidence type="ECO:0000313" key="1">
    <source>
        <dbReference type="EMBL" id="PBL04542.1"/>
    </source>
</evidence>
<dbReference type="EMBL" id="KZ293644">
    <property type="protein sequence ID" value="PBL04542.1"/>
    <property type="molecule type" value="Genomic_DNA"/>
</dbReference>
<name>A0A2H3EAV4_ARMGA</name>
<proteinExistence type="predicted"/>
<organism evidence="1 2">
    <name type="scientific">Armillaria gallica</name>
    <name type="common">Bulbous honey fungus</name>
    <name type="synonym">Armillaria bulbosa</name>
    <dbReference type="NCBI Taxonomy" id="47427"/>
    <lineage>
        <taxon>Eukaryota</taxon>
        <taxon>Fungi</taxon>
        <taxon>Dikarya</taxon>
        <taxon>Basidiomycota</taxon>
        <taxon>Agaricomycotina</taxon>
        <taxon>Agaricomycetes</taxon>
        <taxon>Agaricomycetidae</taxon>
        <taxon>Agaricales</taxon>
        <taxon>Marasmiineae</taxon>
        <taxon>Physalacriaceae</taxon>
        <taxon>Armillaria</taxon>
    </lineage>
</organism>
<protein>
    <submittedName>
        <fullName evidence="1">Uncharacterized protein</fullName>
    </submittedName>
</protein>
<keyword evidence="2" id="KW-1185">Reference proteome</keyword>
<dbReference type="AlphaFoldDB" id="A0A2H3EAV4"/>
<accession>A0A2H3EAV4</accession>
<sequence>MGMIWQAPTNTLARVSWVSIGRQSVRLVRFPLSAQKTDDASHWGAVSTYVLLAALHFRNRRVWGSFGGIDDHDIIPAIVTQGIDLKQEYHSGMSQDGHTGGSRLSRNALSEAVSGSKAHGNFLATRPDCKGDRTRQESQTWQTRMVMMVRGKMENRMTNRNTSKSRIWIEICSRGTLVFQCSEKVRLVQGNVFLVYTQPDELCSYQLQRESSDAYTMLGFIVTLEDEENFRGSFQLVLPNNARFLRLPVGPLLLCLCSQAGAEQQLEIRCRHPSEDLGIDDTT</sequence>
<dbReference type="Proteomes" id="UP000217790">
    <property type="component" value="Unassembled WGS sequence"/>
</dbReference>
<evidence type="ECO:0000313" key="2">
    <source>
        <dbReference type="Proteomes" id="UP000217790"/>
    </source>
</evidence>
<gene>
    <name evidence="1" type="ORF">ARMGADRAFT_1057243</name>
</gene>
<dbReference type="InParanoid" id="A0A2H3EAV4"/>
<feature type="non-terminal residue" evidence="1">
    <location>
        <position position="283"/>
    </location>
</feature>